<feature type="transmembrane region" description="Helical" evidence="1">
    <location>
        <begin position="33"/>
        <end position="60"/>
    </location>
</feature>
<organism evidence="2 3">
    <name type="scientific">Variovorax paradoxus</name>
    <dbReference type="NCBI Taxonomy" id="34073"/>
    <lineage>
        <taxon>Bacteria</taxon>
        <taxon>Pseudomonadati</taxon>
        <taxon>Pseudomonadota</taxon>
        <taxon>Betaproteobacteria</taxon>
        <taxon>Burkholderiales</taxon>
        <taxon>Comamonadaceae</taxon>
        <taxon>Variovorax</taxon>
    </lineage>
</organism>
<comment type="caution">
    <text evidence="2">The sequence shown here is derived from an EMBL/GenBank/DDBJ whole genome shotgun (WGS) entry which is preliminary data.</text>
</comment>
<dbReference type="InterPro" id="IPR021344">
    <property type="entry name" value="DUF2970"/>
</dbReference>
<dbReference type="Proteomes" id="UP000032067">
    <property type="component" value="Unassembled WGS sequence"/>
</dbReference>
<sequence length="62" mass="6459">MSNLMRALRAVLWSFIGLGGRRADAEGRTAQVGILPLIGVALVVVLLLVAGLITLARFVAGT</sequence>
<keyword evidence="1" id="KW-0812">Transmembrane</keyword>
<keyword evidence="1" id="KW-1133">Transmembrane helix</keyword>
<dbReference type="AlphaFoldDB" id="A0A0D0MCV5"/>
<proteinExistence type="predicted"/>
<dbReference type="EMBL" id="JXQQ01000043">
    <property type="protein sequence ID" value="KIQ30091.1"/>
    <property type="molecule type" value="Genomic_DNA"/>
</dbReference>
<gene>
    <name evidence="2" type="ORF">RT97_18295</name>
</gene>
<dbReference type="Pfam" id="PF11174">
    <property type="entry name" value="DUF2970"/>
    <property type="match status" value="1"/>
</dbReference>
<dbReference type="OrthoDB" id="8858727at2"/>
<keyword evidence="1" id="KW-0472">Membrane</keyword>
<dbReference type="RefSeq" id="WP_042580226.1">
    <property type="nucleotide sequence ID" value="NZ_JXQQ01000043.1"/>
</dbReference>
<evidence type="ECO:0000256" key="1">
    <source>
        <dbReference type="SAM" id="Phobius"/>
    </source>
</evidence>
<evidence type="ECO:0000313" key="3">
    <source>
        <dbReference type="Proteomes" id="UP000032067"/>
    </source>
</evidence>
<name>A0A0D0MCV5_VARPD</name>
<evidence type="ECO:0000313" key="2">
    <source>
        <dbReference type="EMBL" id="KIQ30091.1"/>
    </source>
</evidence>
<accession>A0A0D0MCV5</accession>
<protein>
    <submittedName>
        <fullName evidence="2">Membrane protein</fullName>
    </submittedName>
</protein>
<reference evidence="2 3" key="1">
    <citation type="submission" date="2014-12" db="EMBL/GenBank/DDBJ databases">
        <title>16Stimator: statistical estimation of ribosomal gene copy numbers from draft genome assemblies.</title>
        <authorList>
            <person name="Perisin M.A."/>
            <person name="Vetter M."/>
            <person name="Gilbert J.A."/>
            <person name="Bergelson J."/>
        </authorList>
    </citation>
    <scope>NUCLEOTIDE SEQUENCE [LARGE SCALE GENOMIC DNA]</scope>
    <source>
        <strain evidence="2 3">MEDvA23</strain>
    </source>
</reference>